<dbReference type="SUPFAM" id="SSF52540">
    <property type="entry name" value="P-loop containing nucleoside triphosphate hydrolases"/>
    <property type="match status" value="1"/>
</dbReference>
<dbReference type="Proteomes" id="UP001160483">
    <property type="component" value="Unassembled WGS sequence"/>
</dbReference>
<dbReference type="Gene3D" id="3.40.50.300">
    <property type="entry name" value="P-loop containing nucleotide triphosphate hydrolases"/>
    <property type="match status" value="1"/>
</dbReference>
<sequence length="132" mass="14914">MPGFGFATAPKKVVDEWHTLVGGYVDNRRGNNLKTTMLLIDARRGLGPADHDFMDFLHDLGALYQVVFTKVDTVNRTELEKQIEKARDVALNAKRMSMNPVIQVTSVKERFGIKELQRQLVSMTGLLANQRL</sequence>
<reference evidence="1" key="1">
    <citation type="submission" date="2021-11" db="EMBL/GenBank/DDBJ databases">
        <authorList>
            <person name="Islam A."/>
            <person name="Islam S."/>
            <person name="Flora M.S."/>
            <person name="Rahman M."/>
            <person name="Ziaur R.M."/>
            <person name="Epstein J.H."/>
            <person name="Hassan M."/>
            <person name="Klassen M."/>
            <person name="Woodard K."/>
            <person name="Webb A."/>
            <person name="Webby R.J."/>
            <person name="El Zowalaty M.E."/>
        </authorList>
    </citation>
    <scope>NUCLEOTIDE SEQUENCE</scope>
    <source>
        <strain evidence="1">Pbs3</strain>
    </source>
</reference>
<dbReference type="PANTHER" id="PTHR11649">
    <property type="entry name" value="MSS1/TRME-RELATED GTP-BINDING PROTEIN"/>
    <property type="match status" value="1"/>
</dbReference>
<dbReference type="EMBL" id="CAKKTJ010000104">
    <property type="protein sequence ID" value="CAH0474346.1"/>
    <property type="molecule type" value="Genomic_DNA"/>
</dbReference>
<organism evidence="1 2">
    <name type="scientific">Peronospora belbahrii</name>
    <dbReference type="NCBI Taxonomy" id="622444"/>
    <lineage>
        <taxon>Eukaryota</taxon>
        <taxon>Sar</taxon>
        <taxon>Stramenopiles</taxon>
        <taxon>Oomycota</taxon>
        <taxon>Peronosporomycetes</taxon>
        <taxon>Peronosporales</taxon>
        <taxon>Peronosporaceae</taxon>
        <taxon>Peronospora</taxon>
    </lineage>
</organism>
<evidence type="ECO:0008006" key="3">
    <source>
        <dbReference type="Google" id="ProtNLM"/>
    </source>
</evidence>
<dbReference type="AlphaFoldDB" id="A0AAU9KRV4"/>
<proteinExistence type="predicted"/>
<evidence type="ECO:0000313" key="2">
    <source>
        <dbReference type="Proteomes" id="UP001160483"/>
    </source>
</evidence>
<evidence type="ECO:0000313" key="1">
    <source>
        <dbReference type="EMBL" id="CAH0474346.1"/>
    </source>
</evidence>
<gene>
    <name evidence="1" type="ORF">PBS003_LOCUS1202</name>
</gene>
<dbReference type="PANTHER" id="PTHR11649:SF13">
    <property type="entry name" value="ENGB-TYPE G DOMAIN-CONTAINING PROTEIN"/>
    <property type="match status" value="1"/>
</dbReference>
<accession>A0AAU9KRV4</accession>
<protein>
    <recommendedName>
        <fullName evidence="3">EngB-type G domain-containing protein</fullName>
    </recommendedName>
</protein>
<name>A0AAU9KRV4_9STRA</name>
<comment type="caution">
    <text evidence="1">The sequence shown here is derived from an EMBL/GenBank/DDBJ whole genome shotgun (WGS) entry which is preliminary data.</text>
</comment>
<dbReference type="InterPro" id="IPR027417">
    <property type="entry name" value="P-loop_NTPase"/>
</dbReference>